<keyword evidence="3 5" id="KW-0547">Nucleotide-binding</keyword>
<reference evidence="6 7" key="1">
    <citation type="submission" date="2019-11" db="EMBL/GenBank/DDBJ databases">
        <title>Detection and genome characteristic of a blood enterococcus casselifavus isolate from Zhengzhou,china.</title>
        <authorList>
            <person name="Wen P."/>
        </authorList>
    </citation>
    <scope>NUCLEOTIDE SEQUENCE [LARGE SCALE GENOMIC DNA]</scope>
    <source>
        <strain evidence="6 7">EC291</strain>
    </source>
</reference>
<accession>A0ABD6Z3V8</accession>
<dbReference type="HAMAP" id="MF_00397">
    <property type="entry name" value="CitG"/>
    <property type="match status" value="1"/>
</dbReference>
<evidence type="ECO:0000256" key="3">
    <source>
        <dbReference type="ARBA" id="ARBA00022741"/>
    </source>
</evidence>
<evidence type="ECO:0000313" key="7">
    <source>
        <dbReference type="Proteomes" id="UP000422837"/>
    </source>
</evidence>
<keyword evidence="6" id="KW-0328">Glycosyltransferase</keyword>
<dbReference type="GO" id="GO:0046917">
    <property type="term" value="F:triphosphoribosyl-dephospho-CoA synthase activity"/>
    <property type="evidence" value="ECO:0007669"/>
    <property type="project" value="UniProtKB-UniRule"/>
</dbReference>
<evidence type="ECO:0000313" key="6">
    <source>
        <dbReference type="EMBL" id="QGN31089.1"/>
    </source>
</evidence>
<dbReference type="NCBIfam" id="TIGR03125">
    <property type="entry name" value="citrate_citG"/>
    <property type="match status" value="1"/>
</dbReference>
<dbReference type="InterPro" id="IPR017551">
    <property type="entry name" value="TriPribosyl-deP-CoA_syn_CitG"/>
</dbReference>
<dbReference type="Gene3D" id="1.10.4200.10">
    <property type="entry name" value="Triphosphoribosyl-dephospho-CoA protein"/>
    <property type="match status" value="1"/>
</dbReference>
<organism evidence="6 7">
    <name type="scientific">Enterococcus casseliflavus</name>
    <name type="common">Enterococcus flavescens</name>
    <dbReference type="NCBI Taxonomy" id="37734"/>
    <lineage>
        <taxon>Bacteria</taxon>
        <taxon>Bacillati</taxon>
        <taxon>Bacillota</taxon>
        <taxon>Bacilli</taxon>
        <taxon>Lactobacillales</taxon>
        <taxon>Enterococcaceae</taxon>
        <taxon>Enterococcus</taxon>
    </lineage>
</organism>
<dbReference type="InterPro" id="IPR002736">
    <property type="entry name" value="CitG"/>
</dbReference>
<dbReference type="Proteomes" id="UP000422837">
    <property type="component" value="Chromosome"/>
</dbReference>
<keyword evidence="4 5" id="KW-0067">ATP-binding</keyword>
<dbReference type="EC" id="2.4.2.52" evidence="5"/>
<gene>
    <name evidence="5 6" type="primary">citG</name>
    <name evidence="6" type="ORF">GFU50_16930</name>
</gene>
<dbReference type="Pfam" id="PF01874">
    <property type="entry name" value="CitG"/>
    <property type="match status" value="1"/>
</dbReference>
<dbReference type="PANTHER" id="PTHR30201">
    <property type="entry name" value="TRIPHOSPHORIBOSYL-DEPHOSPHO-COA SYNTHASE"/>
    <property type="match status" value="1"/>
</dbReference>
<dbReference type="GO" id="GO:0005524">
    <property type="term" value="F:ATP binding"/>
    <property type="evidence" value="ECO:0007669"/>
    <property type="project" value="UniProtKB-KW"/>
</dbReference>
<evidence type="ECO:0000256" key="1">
    <source>
        <dbReference type="ARBA" id="ARBA00001210"/>
    </source>
</evidence>
<dbReference type="EMBL" id="CP046123">
    <property type="protein sequence ID" value="QGN31089.1"/>
    <property type="molecule type" value="Genomic_DNA"/>
</dbReference>
<dbReference type="PANTHER" id="PTHR30201:SF2">
    <property type="entry name" value="2-(5''-TRIPHOSPHORIBOSYL)-3'-DEPHOSPHOCOENZYME-A SYNTHASE"/>
    <property type="match status" value="1"/>
</dbReference>
<evidence type="ECO:0000256" key="2">
    <source>
        <dbReference type="ARBA" id="ARBA00022679"/>
    </source>
</evidence>
<comment type="catalytic activity">
    <reaction evidence="1 5">
        <text>3'-dephospho-CoA + ATP = 2'-(5''-triphospho-alpha-D-ribosyl)-3'-dephospho-CoA + adenine</text>
        <dbReference type="Rhea" id="RHEA:15117"/>
        <dbReference type="ChEBI" id="CHEBI:16708"/>
        <dbReference type="ChEBI" id="CHEBI:30616"/>
        <dbReference type="ChEBI" id="CHEBI:57328"/>
        <dbReference type="ChEBI" id="CHEBI:61378"/>
        <dbReference type="EC" id="2.4.2.52"/>
    </reaction>
</comment>
<name>A0ABD6Z3V8_ENTCA</name>
<comment type="similarity">
    <text evidence="5">Belongs to the CitG/MdcB family.</text>
</comment>
<dbReference type="AlphaFoldDB" id="A0ABD6Z3V8"/>
<protein>
    <recommendedName>
        <fullName evidence="5">Probable 2-(5''-triphosphoribosyl)-3'-dephosphocoenzyme-A synthase</fullName>
        <shortName evidence="5">2-(5''-triphosphoribosyl)-3'-dephospho-CoA synthase</shortName>
        <ecNumber evidence="5">2.4.2.52</ecNumber>
    </recommendedName>
</protein>
<evidence type="ECO:0000256" key="4">
    <source>
        <dbReference type="ARBA" id="ARBA00022840"/>
    </source>
</evidence>
<evidence type="ECO:0000256" key="5">
    <source>
        <dbReference type="HAMAP-Rule" id="MF_00397"/>
    </source>
</evidence>
<keyword evidence="2 5" id="KW-0808">Transferase</keyword>
<sequence>MNIWITPCNLFLLKWSEEKLTDSRLFIASSYAVNALHYEVALAPKPGLVDPCSSGAHQDMNVFTFINSITCLAPFFQRYSQAGFAHTGSLIQLFDQLRGIGQEAETAMLRATKGINTHKGANFSFAVLLGATGVYYQQNGKAELMAEDTNQILQLAADICQHLVKQDLQQITHKDQLSYGEKNYLTYGTMGIRGEAAAGYPTVKKLLEYLRQQPQKTSVSLLRGLVYLMSETEDSNLVHRGGYEAMKTVQQEMQKIHQANLSDTDLLRELTIYDQVLIARHLSPGGSADLLALALYFLQLEGVSFW</sequence>
<dbReference type="GO" id="GO:0016757">
    <property type="term" value="F:glycosyltransferase activity"/>
    <property type="evidence" value="ECO:0007669"/>
    <property type="project" value="UniProtKB-KW"/>
</dbReference>
<proteinExistence type="inferred from homology"/>